<evidence type="ECO:0000313" key="5">
    <source>
        <dbReference type="Proteomes" id="UP001151518"/>
    </source>
</evidence>
<evidence type="ECO:0000313" key="4">
    <source>
        <dbReference type="EMBL" id="KAJ2680032.1"/>
    </source>
</evidence>
<name>A0A9W8L0Q2_9FUNG</name>
<protein>
    <recommendedName>
        <fullName evidence="3">LITAF domain-containing protein</fullName>
    </recommendedName>
</protein>
<feature type="transmembrane region" description="Helical" evidence="2">
    <location>
        <begin position="137"/>
        <end position="164"/>
    </location>
</feature>
<accession>A0A9W8L0Q2</accession>
<comment type="caution">
    <text evidence="4">The sequence shown here is derived from an EMBL/GenBank/DDBJ whole genome shotgun (WGS) entry which is preliminary data.</text>
</comment>
<dbReference type="Pfam" id="PF10601">
    <property type="entry name" value="zf-LITAF-like"/>
    <property type="match status" value="1"/>
</dbReference>
<dbReference type="InterPro" id="IPR006629">
    <property type="entry name" value="LITAF"/>
</dbReference>
<dbReference type="EMBL" id="JANBTW010000007">
    <property type="protein sequence ID" value="KAJ2680032.1"/>
    <property type="molecule type" value="Genomic_DNA"/>
</dbReference>
<dbReference type="AlphaFoldDB" id="A0A9W8L0Q2"/>
<feature type="domain" description="LITAF" evidence="3">
    <location>
        <begin position="96"/>
        <end position="188"/>
    </location>
</feature>
<sequence>MFKSSAFVPAEWNVKNNDAGLVNLITGIVKAIDRQHTPSKGSLPQRGHYSNSHGSHGHHGNGHSHGSQRTMNGNPSMSCVSIIDDRHSIFTRGTLSRGRLPQGSRATVSDNSISTRCPRCKRKVMTVVRRKMGGMNIAATAAVAVVGIVVNAPATLMPLALAALELNALKQKVHYCPCCSYKMGKHVTVSIPQI</sequence>
<dbReference type="OrthoDB" id="5554442at2759"/>
<dbReference type="PROSITE" id="PS51837">
    <property type="entry name" value="LITAF"/>
    <property type="match status" value="1"/>
</dbReference>
<keyword evidence="2" id="KW-0472">Membrane</keyword>
<keyword evidence="2" id="KW-1133">Transmembrane helix</keyword>
<evidence type="ECO:0000256" key="2">
    <source>
        <dbReference type="SAM" id="Phobius"/>
    </source>
</evidence>
<keyword evidence="2" id="KW-0812">Transmembrane</keyword>
<dbReference type="Proteomes" id="UP001151518">
    <property type="component" value="Unassembled WGS sequence"/>
</dbReference>
<evidence type="ECO:0000259" key="3">
    <source>
        <dbReference type="PROSITE" id="PS51837"/>
    </source>
</evidence>
<dbReference type="SMART" id="SM00714">
    <property type="entry name" value="LITAF"/>
    <property type="match status" value="1"/>
</dbReference>
<feature type="region of interest" description="Disordered" evidence="1">
    <location>
        <begin position="93"/>
        <end position="112"/>
    </location>
</feature>
<gene>
    <name evidence="4" type="ORF">GGI25_000920</name>
</gene>
<evidence type="ECO:0000256" key="1">
    <source>
        <dbReference type="SAM" id="MobiDB-lite"/>
    </source>
</evidence>
<reference evidence="4" key="1">
    <citation type="submission" date="2022-07" db="EMBL/GenBank/DDBJ databases">
        <title>Phylogenomic reconstructions and comparative analyses of Kickxellomycotina fungi.</title>
        <authorList>
            <person name="Reynolds N.K."/>
            <person name="Stajich J.E."/>
            <person name="Barry K."/>
            <person name="Grigoriev I.V."/>
            <person name="Crous P."/>
            <person name="Smith M.E."/>
        </authorList>
    </citation>
    <scope>NUCLEOTIDE SEQUENCE</scope>
    <source>
        <strain evidence="4">NRRL 3115</strain>
    </source>
</reference>
<feature type="region of interest" description="Disordered" evidence="1">
    <location>
        <begin position="36"/>
        <end position="76"/>
    </location>
</feature>
<proteinExistence type="predicted"/>
<organism evidence="4 5">
    <name type="scientific">Coemansia spiralis</name>
    <dbReference type="NCBI Taxonomy" id="417178"/>
    <lineage>
        <taxon>Eukaryota</taxon>
        <taxon>Fungi</taxon>
        <taxon>Fungi incertae sedis</taxon>
        <taxon>Zoopagomycota</taxon>
        <taxon>Kickxellomycotina</taxon>
        <taxon>Kickxellomycetes</taxon>
        <taxon>Kickxellales</taxon>
        <taxon>Kickxellaceae</taxon>
        <taxon>Coemansia</taxon>
    </lineage>
</organism>